<dbReference type="PANTHER" id="PTHR11412">
    <property type="entry name" value="MACROGLOBULIN / COMPLEMENT"/>
    <property type="match status" value="1"/>
</dbReference>
<dbReference type="InterPro" id="IPR013783">
    <property type="entry name" value="Ig-like_fold"/>
</dbReference>
<protein>
    <recommendedName>
        <fullName evidence="8">TEP1-F</fullName>
    </recommendedName>
</protein>
<name>A0A0E4B8Z8_9MYRI</name>
<dbReference type="Pfam" id="PF07703">
    <property type="entry name" value="A2M_BRD"/>
    <property type="match status" value="1"/>
</dbReference>
<proteinExistence type="evidence at transcript level"/>
<dbReference type="FunFam" id="2.60.40.1930:FF:000001">
    <property type="entry name" value="CD109 isoform 3"/>
    <property type="match status" value="1"/>
</dbReference>
<organism evidence="15">
    <name type="scientific">Niponia nodulosa</name>
    <dbReference type="NCBI Taxonomy" id="1325555"/>
    <lineage>
        <taxon>Eukaryota</taxon>
        <taxon>Metazoa</taxon>
        <taxon>Ecdysozoa</taxon>
        <taxon>Arthropoda</taxon>
        <taxon>Myriapoda</taxon>
        <taxon>Diplopoda</taxon>
        <taxon>Helminthomorpha</taxon>
        <taxon>Polydesmida</taxon>
        <taxon>Cryptodesmidae</taxon>
        <taxon>Niponia</taxon>
    </lineage>
</organism>
<dbReference type="SMART" id="SM01419">
    <property type="entry name" value="Thiol-ester_cl"/>
    <property type="match status" value="1"/>
</dbReference>
<dbReference type="SMART" id="SM01360">
    <property type="entry name" value="A2M"/>
    <property type="match status" value="1"/>
</dbReference>
<feature type="region of interest" description="Disordered" evidence="10">
    <location>
        <begin position="1128"/>
        <end position="1148"/>
    </location>
</feature>
<dbReference type="InterPro" id="IPR041555">
    <property type="entry name" value="MG3"/>
</dbReference>
<dbReference type="Gene3D" id="2.60.40.2950">
    <property type="match status" value="1"/>
</dbReference>
<evidence type="ECO:0000256" key="1">
    <source>
        <dbReference type="ARBA" id="ARBA00010952"/>
    </source>
</evidence>
<evidence type="ECO:0000259" key="13">
    <source>
        <dbReference type="SMART" id="SM01360"/>
    </source>
</evidence>
<evidence type="ECO:0000256" key="2">
    <source>
        <dbReference type="ARBA" id="ARBA00022729"/>
    </source>
</evidence>
<keyword evidence="4" id="KW-1015">Disulfide bond</keyword>
<feature type="signal peptide" evidence="11">
    <location>
        <begin position="1"/>
        <end position="20"/>
    </location>
</feature>
<evidence type="ECO:0000313" key="15">
    <source>
        <dbReference type="EMBL" id="BAR45595.1"/>
    </source>
</evidence>
<feature type="domain" description="Alpha-2-macroglobulin" evidence="13">
    <location>
        <begin position="685"/>
        <end position="776"/>
    </location>
</feature>
<dbReference type="PANTHER" id="PTHR11412:SF136">
    <property type="entry name" value="CD109 ANTIGEN"/>
    <property type="match status" value="1"/>
</dbReference>
<reference evidence="15" key="1">
    <citation type="journal article" date="2015" name="Dev. Comp. Immunol.">
        <title>Evolution of the complement system in protostomes revealed by de novo transcriptome analysis of six species of Arthropoda.</title>
        <authorList>
            <person name="Sekiguchi R."/>
            <person name="Nonaka M."/>
        </authorList>
    </citation>
    <scope>NUCLEOTIDE SEQUENCE</scope>
</reference>
<evidence type="ECO:0000256" key="8">
    <source>
        <dbReference type="ARBA" id="ARBA00078071"/>
    </source>
</evidence>
<gene>
    <name evidence="15" type="primary">TEP2</name>
</gene>
<dbReference type="Pfam" id="PF07677">
    <property type="entry name" value="A2M_recep"/>
    <property type="match status" value="1"/>
</dbReference>
<dbReference type="Pfam" id="PF07678">
    <property type="entry name" value="TED_complement"/>
    <property type="match status" value="1"/>
</dbReference>
<evidence type="ECO:0000256" key="9">
    <source>
        <dbReference type="SAM" id="Coils"/>
    </source>
</evidence>
<dbReference type="Gene3D" id="6.20.50.160">
    <property type="match status" value="1"/>
</dbReference>
<feature type="chain" id="PRO_5002418516" description="TEP1-F" evidence="11">
    <location>
        <begin position="21"/>
        <end position="1457"/>
    </location>
</feature>
<dbReference type="InterPro" id="IPR041813">
    <property type="entry name" value="A2M_TED"/>
</dbReference>
<evidence type="ECO:0000259" key="12">
    <source>
        <dbReference type="SMART" id="SM01359"/>
    </source>
</evidence>
<evidence type="ECO:0000259" key="14">
    <source>
        <dbReference type="SMART" id="SM01361"/>
    </source>
</evidence>
<dbReference type="Gene3D" id="2.60.40.10">
    <property type="entry name" value="Immunoglobulins"/>
    <property type="match status" value="2"/>
</dbReference>
<dbReference type="SUPFAM" id="SSF48239">
    <property type="entry name" value="Terpenoid cyclases/Protein prenyltransferases"/>
    <property type="match status" value="1"/>
</dbReference>
<dbReference type="InterPro" id="IPR011625">
    <property type="entry name" value="A2M_N_BRD"/>
</dbReference>
<dbReference type="InterPro" id="IPR011626">
    <property type="entry name" value="Alpha-macroglobulin_TED"/>
</dbReference>
<dbReference type="Pfam" id="PF00207">
    <property type="entry name" value="A2M"/>
    <property type="match status" value="1"/>
</dbReference>
<dbReference type="FunFam" id="1.50.10.20:FF:000001">
    <property type="entry name" value="CD109 isoform 1"/>
    <property type="match status" value="1"/>
</dbReference>
<keyword evidence="2 11" id="KW-0732">Signal</keyword>
<dbReference type="Gene3D" id="2.20.130.20">
    <property type="match status" value="1"/>
</dbReference>
<dbReference type="Pfam" id="PF17791">
    <property type="entry name" value="MG3"/>
    <property type="match status" value="1"/>
</dbReference>
<dbReference type="InterPro" id="IPR050473">
    <property type="entry name" value="A2M/Complement_sys"/>
</dbReference>
<keyword evidence="9" id="KW-0175">Coiled coil</keyword>
<dbReference type="Gene3D" id="2.60.40.1930">
    <property type="match status" value="2"/>
</dbReference>
<comment type="similarity">
    <text evidence="1">Belongs to the protease inhibitor I39 (alpha-2-macroglobulin) family.</text>
</comment>
<dbReference type="Gene3D" id="2.60.120.1540">
    <property type="match status" value="1"/>
</dbReference>
<dbReference type="InterPro" id="IPR019742">
    <property type="entry name" value="MacrogloblnA2_CS"/>
</dbReference>
<evidence type="ECO:0000256" key="3">
    <source>
        <dbReference type="ARBA" id="ARBA00022966"/>
    </source>
</evidence>
<evidence type="ECO:0000256" key="10">
    <source>
        <dbReference type="SAM" id="MobiDB-lite"/>
    </source>
</evidence>
<dbReference type="Gene3D" id="2.60.40.1940">
    <property type="match status" value="1"/>
</dbReference>
<dbReference type="SMART" id="SM01361">
    <property type="entry name" value="A2M_recep"/>
    <property type="match status" value="1"/>
</dbReference>
<dbReference type="InterPro" id="IPR008930">
    <property type="entry name" value="Terpenoid_cyclase/PrenylTrfase"/>
</dbReference>
<dbReference type="SUPFAM" id="SSF49410">
    <property type="entry name" value="Alpha-macroglobulin receptor domain"/>
    <property type="match status" value="1"/>
</dbReference>
<dbReference type="GO" id="GO:0005615">
    <property type="term" value="C:extracellular space"/>
    <property type="evidence" value="ECO:0007669"/>
    <property type="project" value="InterPro"/>
</dbReference>
<feature type="coiled-coil region" evidence="9">
    <location>
        <begin position="1053"/>
        <end position="1080"/>
    </location>
</feature>
<dbReference type="Gene3D" id="1.50.10.20">
    <property type="match status" value="1"/>
</dbReference>
<evidence type="ECO:0000256" key="6">
    <source>
        <dbReference type="ARBA" id="ARBA00057615"/>
    </source>
</evidence>
<accession>A0A0E4B8Z8</accession>
<evidence type="ECO:0000256" key="4">
    <source>
        <dbReference type="ARBA" id="ARBA00023157"/>
    </source>
</evidence>
<dbReference type="InterPro" id="IPR009048">
    <property type="entry name" value="A-macroglobulin_rcpt-bd"/>
</dbReference>
<keyword evidence="5" id="KW-0325">Glycoprotein</keyword>
<evidence type="ECO:0000256" key="11">
    <source>
        <dbReference type="SAM" id="SignalP"/>
    </source>
</evidence>
<dbReference type="CDD" id="cd02897">
    <property type="entry name" value="A2M_2"/>
    <property type="match status" value="1"/>
</dbReference>
<comment type="subunit">
    <text evidence="7">Heterodimer of a TEP1-N chain and an TEP1-C chain non-covalently linked. Forms a complex composed of TEP1-N and TEP1-C heterodimer, LRIM1 and APL1C; the interaction stabilizes TEP1-N and TEP1-C heterodimer, prevents its binding to tissues while circulating in the hemolymph and protects the thioester bond from hydrolysis. Mature TEP1 and to a lesser extent full-length TEP1 interact with SPCLIP1; the interaction is induced by microbial infection.</text>
</comment>
<dbReference type="EMBL" id="LC009016">
    <property type="protein sequence ID" value="BAR45595.1"/>
    <property type="molecule type" value="mRNA"/>
</dbReference>
<evidence type="ECO:0000256" key="5">
    <source>
        <dbReference type="ARBA" id="ARBA00023180"/>
    </source>
</evidence>
<sequence>MGELYRILISLLAVIHLTAAAGTYTLVGPKILRPGLSYQVSVSIHDTREPVKVSVSITGAGLAGVNYGQTTEALIQSGETQILKFEIGEWGPGKYNISISGSGGLTFFNTTEIEYQHKSYSVFIQTDKAIYQPNQIVHFRAIVVNPMLRPTVSGAIEVFITDGQGNRVKQWRRVFTSKGVFSGELKLSDQPVLGNWNITVFVSDQQYTKSFIVMEYVLPTYEVTVQLPSYATFNDTSVIATVTARYTYGKPVKGELTLVMSPKVHSPVLQAWLIPPVRKLAMIDGIADVPLDVSEFRFEDDYQRDIRVEAIVREALTGQRQNASAILTLHRHRVKLELIKTAETFKPGLKFTAYLKVATQDDMPIRDDVNMVKVRFGYNYNESTHETKEYRIPRSGIIQLDFYPPRSPETNVLVILAEYLDVKQPFPGIESSLSLSHNYIQAFLLTENPRVADEVEVQINTTERIMNFVFQVYGRGNLALAQTIPMNNEKYVRFKFRVTPRMAPKARFLAYYARPDGEIVADSLNFFVEGVFQTPVIVGVSANRTSPGSPVEVRVETKPNAYVGILGVDQKVLLLKSGNDITRDDVLKELVSYDSGATKSAFDDFYDRYLWSPGTITASQVFEDAGVVIVTNGNVFQYYPRILYRANTGFDSDLEYAPDNSLGNSIFVNSNSPDSVKLRQHFPETWLWNGTAAKQDGLATISAVAPDSITSWIVSAFAIDSITGLGVVRAPAKLTIFRPFFVSVVLPYSVIRDEAVAIQIVVFNYMAEEAKATVTLKNQREQFDFATFEMGPNEVLDSSQPKYKKVHVKSGEGTTVSFMIIPKVLGYIDIEVSAQSERAGDRVLKKLLVKPEGTQINLNKAVLIDLRSSNSFTTNVKVDIPNYAVPGSGRVEVGIIGDILGPAINNLDSLLRMPFGCGEQNMVYFVPNIVIGRYLEYVNRLQDSIKQKILTHLETGYQRELTYKREDGSFSAFGKQDKMGSTWLTAFVAKSFHQARSYITIDDNVIANALKWLASKQQGDGSFPEVGTVSHKAMQGGSANGLALTSYVLISFLENGAQQSQELNTVVEKARQNIEQVIQTVDDTYPLAIATYVLHLIGSQERETAFRKLEQRAVIQDDQKFWTNAVEMNDATEDNTNNEKSKTTKSTSEINSYDVEMTSYALMTYVMRNDIDNALMIAKWLIAQSNSNGGFTSTQDTVIGIQALATLAEQISSPRRNLDITFSFKNSSSKIVINNDNAMILHKSTLFDDTDEVRFTARGSGFAIAQVSYSYNVNITQEKPSFIINPLVDRNSNRNLLVINACTSYMQNGSSNMAVVEVDLPSGYTVDKDSLPALLKMKDIKRVESKTGDSGVVIYFDKLTKGEEVCPTVKAFRTFKVAKQKPTAVVAYDYYDQGRSARSFYQALPASLCDICDGDDCTRGNCPKSAEMSLDYTNSGDGLRFNMFVASVSLLLLSVFR</sequence>
<dbReference type="InterPro" id="IPR036595">
    <property type="entry name" value="A-macroglobulin_rcpt-bd_sf"/>
</dbReference>
<feature type="domain" description="Alpha-2-macroglobulin bait region" evidence="12">
    <location>
        <begin position="440"/>
        <end position="575"/>
    </location>
</feature>
<dbReference type="PROSITE" id="PS00477">
    <property type="entry name" value="ALPHA_2_MACROGLOBULIN"/>
    <property type="match status" value="1"/>
</dbReference>
<dbReference type="GO" id="GO:0004866">
    <property type="term" value="F:endopeptidase inhibitor activity"/>
    <property type="evidence" value="ECO:0007669"/>
    <property type="project" value="InterPro"/>
</dbReference>
<feature type="domain" description="Alpha-macroglobulin receptor-binding" evidence="14">
    <location>
        <begin position="1311"/>
        <end position="1401"/>
    </location>
</feature>
<dbReference type="InterPro" id="IPR001599">
    <property type="entry name" value="Macroglobln_a2"/>
</dbReference>
<keyword evidence="3" id="KW-0882">Thioester bond</keyword>
<dbReference type="SMART" id="SM01359">
    <property type="entry name" value="A2M_N_2"/>
    <property type="match status" value="1"/>
</dbReference>
<dbReference type="InterPro" id="IPR002890">
    <property type="entry name" value="MG2"/>
</dbReference>
<dbReference type="Pfam" id="PF01835">
    <property type="entry name" value="MG2"/>
    <property type="match status" value="1"/>
</dbReference>
<dbReference type="InterPro" id="IPR047565">
    <property type="entry name" value="Alpha-macroglob_thiol-ester_cl"/>
</dbReference>
<dbReference type="Gene3D" id="2.60.40.690">
    <property type="entry name" value="Alpha-macroglobulin, receptor-binding domain"/>
    <property type="match status" value="1"/>
</dbReference>
<comment type="function">
    <text evidence="6">Binds covalently through a thioester bond to the pathogen surface resulting in pathogen clearance.</text>
</comment>
<evidence type="ECO:0000256" key="7">
    <source>
        <dbReference type="ARBA" id="ARBA00063781"/>
    </source>
</evidence>